<evidence type="ECO:0008006" key="3">
    <source>
        <dbReference type="Google" id="ProtNLM"/>
    </source>
</evidence>
<gene>
    <name evidence="1" type="ORF">A6768_07295</name>
</gene>
<dbReference type="AlphaFoldDB" id="A0A291MY70"/>
<dbReference type="EMBL" id="CP023741">
    <property type="protein sequence ID" value="ATI79848.1"/>
    <property type="molecule type" value="Genomic_DNA"/>
</dbReference>
<proteinExistence type="predicted"/>
<evidence type="ECO:0000313" key="2">
    <source>
        <dbReference type="Proteomes" id="UP000219422"/>
    </source>
</evidence>
<evidence type="ECO:0000313" key="1">
    <source>
        <dbReference type="EMBL" id="ATI79848.1"/>
    </source>
</evidence>
<sequence>MQSYFPSILLACLALQACGPIHPRWKNQATHDIAVTYWRGTAHFGVWIKRGREAVPPAPFDFQSVERIEIRDQGRIIRFEKPVIARLHEQCGHGYGCWISYDDSHELHVSTSSPASSKG</sequence>
<dbReference type="Proteomes" id="UP000219422">
    <property type="component" value="Chromosome"/>
</dbReference>
<dbReference type="KEGG" id="sya:A6768_07295"/>
<organism evidence="1 2">
    <name type="scientific">Sphingobium yanoikuyae</name>
    <name type="common">Sphingomonas yanoikuyae</name>
    <dbReference type="NCBI Taxonomy" id="13690"/>
    <lineage>
        <taxon>Bacteria</taxon>
        <taxon>Pseudomonadati</taxon>
        <taxon>Pseudomonadota</taxon>
        <taxon>Alphaproteobacteria</taxon>
        <taxon>Sphingomonadales</taxon>
        <taxon>Sphingomonadaceae</taxon>
        <taxon>Sphingobium</taxon>
    </lineage>
</organism>
<protein>
    <recommendedName>
        <fullName evidence="3">Lipoprotein</fullName>
    </recommendedName>
</protein>
<accession>A0A291MY70</accession>
<reference evidence="1 2" key="1">
    <citation type="submission" date="2017-10" db="EMBL/GenBank/DDBJ databases">
        <title>Sphingobium yanoikuyae S72.</title>
        <authorList>
            <person name="Sanchez E."/>
            <person name="Bustos P."/>
            <person name="Mendoza P."/>
            <person name="Guo X."/>
            <person name="Mendoza A."/>
        </authorList>
    </citation>
    <scope>NUCLEOTIDE SEQUENCE [LARGE SCALE GENOMIC DNA]</scope>
    <source>
        <strain evidence="1 2">S72</strain>
    </source>
</reference>
<name>A0A291MY70_SPHYA</name>